<dbReference type="SUPFAM" id="SSF103473">
    <property type="entry name" value="MFS general substrate transporter"/>
    <property type="match status" value="1"/>
</dbReference>
<feature type="transmembrane region" description="Helical" evidence="5">
    <location>
        <begin position="78"/>
        <end position="96"/>
    </location>
</feature>
<dbReference type="InterPro" id="IPR011701">
    <property type="entry name" value="MFS"/>
</dbReference>
<dbReference type="PANTHER" id="PTHR23121">
    <property type="entry name" value="SODIUM-DEPENDENT GLUCOSE TRANSPORTER 1"/>
    <property type="match status" value="1"/>
</dbReference>
<dbReference type="GO" id="GO:0022857">
    <property type="term" value="F:transmembrane transporter activity"/>
    <property type="evidence" value="ECO:0007669"/>
    <property type="project" value="InterPro"/>
</dbReference>
<feature type="transmembrane region" description="Helical" evidence="5">
    <location>
        <begin position="353"/>
        <end position="376"/>
    </location>
</feature>
<feature type="transmembrane region" description="Helical" evidence="5">
    <location>
        <begin position="207"/>
        <end position="230"/>
    </location>
</feature>
<feature type="transmembrane region" description="Helical" evidence="5">
    <location>
        <begin position="416"/>
        <end position="439"/>
    </location>
</feature>
<dbReference type="Pfam" id="PF07690">
    <property type="entry name" value="MFS_1"/>
    <property type="match status" value="1"/>
</dbReference>
<keyword evidence="6" id="KW-0762">Sugar transport</keyword>
<evidence type="ECO:0000256" key="3">
    <source>
        <dbReference type="ARBA" id="ARBA00023136"/>
    </source>
</evidence>
<reference evidence="6" key="1">
    <citation type="submission" date="2019-09" db="EMBL/GenBank/DDBJ databases">
        <title>Organ-specific transcriptomic study of the physiology of the cattle tick, Rhipicephalus microplus.</title>
        <authorList>
            <person name="Tirloni L."/>
            <person name="Braz G."/>
            <person name="Gandara A.C.P."/>
            <person name="Sabadin G.A."/>
            <person name="da Silva R.M."/>
            <person name="Guizzo M.G."/>
            <person name="Machado J.A."/>
            <person name="Costa E.P."/>
            <person name="Gomes H.F."/>
            <person name="Moraes J."/>
            <person name="Mota M.B.S."/>
            <person name="Mesquita R.D."/>
            <person name="Alvarenga P.H."/>
            <person name="Alves F."/>
            <person name="Seixas A."/>
            <person name="da Fonseca R.N."/>
            <person name="Fogaca A."/>
            <person name="Logullo C."/>
            <person name="Tanaka A."/>
            <person name="Daffre S."/>
            <person name="Termignoni C."/>
            <person name="Vaz I.S.Jr."/>
            <person name="Oliveira P.L."/>
            <person name="Ribeiro J.M."/>
        </authorList>
    </citation>
    <scope>NUCLEOTIDE SEQUENCE</scope>
    <source>
        <strain evidence="6">Porto Alegre</strain>
    </source>
</reference>
<dbReference type="OrthoDB" id="6365769at2759"/>
<dbReference type="EMBL" id="GHWJ01000109">
    <property type="protein sequence ID" value="NOV32846.1"/>
    <property type="molecule type" value="Transcribed_RNA"/>
</dbReference>
<feature type="transmembrane region" description="Helical" evidence="5">
    <location>
        <begin position="324"/>
        <end position="347"/>
    </location>
</feature>
<keyword evidence="6" id="KW-0813">Transport</keyword>
<dbReference type="Gene3D" id="1.20.1250.20">
    <property type="entry name" value="MFS general substrate transporter like domains"/>
    <property type="match status" value="1"/>
</dbReference>
<dbReference type="PANTHER" id="PTHR23121:SF10">
    <property type="entry name" value="MAJOR FACILITATOR SUPERFAMILY DOMAIN-CONTAINING PROTEIN 4A"/>
    <property type="match status" value="1"/>
</dbReference>
<dbReference type="AlphaFoldDB" id="A0A6M2CGT4"/>
<evidence type="ECO:0000256" key="4">
    <source>
        <dbReference type="ARBA" id="ARBA00040840"/>
    </source>
</evidence>
<sequence length="465" mass="49827">MSPRKKLWLNLGRTCNLSLGNLGMGLASGITGVALLDLAEIYSTSIASLSYLLTSLGVGGLIGSLLGGKLHDTYNTQLVSIFALSLTSVTVTMIPLSGILPLAHVTMFLCGVSVAAFLTGANIWIIRMWTENSSPALQVFHLAFGIGGLLGPFIARPFLSNNSANATAPNNPDQIHFTENIFHRPVNLMPLADNSTARNATSESHVYWAYGTVGAFYVILTISMIVFYIVDRVDFKPAAPEGEISAGAEGPRSTVRFTRIVLAMMCLYIGMEVAFEGTTSQMVATYAVKSRLHFSKALAARLESTYYLSFAASRLTASLITIKLPIFWVLVSVQVILIPTVVTLVVLGSSSSTVLWICTALLGVGQGPVYAAIISWTSGNINLSNKMMGLVAVTDGIGSMTAPVVVGQFLDSDPNVFLYMCLSTSVLCALIFTSMYLYIRSAGDHGDDKQLLVNDCDSEPSERLQ</sequence>
<organism evidence="6">
    <name type="scientific">Rhipicephalus microplus</name>
    <name type="common">Cattle tick</name>
    <name type="synonym">Boophilus microplus</name>
    <dbReference type="NCBI Taxonomy" id="6941"/>
    <lineage>
        <taxon>Eukaryota</taxon>
        <taxon>Metazoa</taxon>
        <taxon>Ecdysozoa</taxon>
        <taxon>Arthropoda</taxon>
        <taxon>Chelicerata</taxon>
        <taxon>Arachnida</taxon>
        <taxon>Acari</taxon>
        <taxon>Parasitiformes</taxon>
        <taxon>Ixodida</taxon>
        <taxon>Ixodoidea</taxon>
        <taxon>Ixodidae</taxon>
        <taxon>Rhipicephalinae</taxon>
        <taxon>Rhipicephalus</taxon>
        <taxon>Boophilus</taxon>
    </lineage>
</organism>
<evidence type="ECO:0000256" key="1">
    <source>
        <dbReference type="ARBA" id="ARBA00022692"/>
    </source>
</evidence>
<evidence type="ECO:0000256" key="2">
    <source>
        <dbReference type="ARBA" id="ARBA00022989"/>
    </source>
</evidence>
<feature type="transmembrane region" description="Helical" evidence="5">
    <location>
        <begin position="102"/>
        <end position="125"/>
    </location>
</feature>
<evidence type="ECO:0000313" key="6">
    <source>
        <dbReference type="EMBL" id="NOV32846.1"/>
    </source>
</evidence>
<keyword evidence="1 5" id="KW-0812">Transmembrane</keyword>
<feature type="transmembrane region" description="Helical" evidence="5">
    <location>
        <begin position="137"/>
        <end position="155"/>
    </location>
</feature>
<protein>
    <recommendedName>
        <fullName evidence="4">Major facilitator superfamily domain-containing protein 4A</fullName>
    </recommendedName>
</protein>
<name>A0A6M2CGT4_RHIMP</name>
<keyword evidence="3 5" id="KW-0472">Membrane</keyword>
<feature type="transmembrane region" description="Helical" evidence="5">
    <location>
        <begin position="45"/>
        <end position="66"/>
    </location>
</feature>
<accession>A0A6M2CGT4</accession>
<dbReference type="VEuPathDB" id="VectorBase:LOC119179908"/>
<feature type="transmembrane region" description="Helical" evidence="5">
    <location>
        <begin position="388"/>
        <end position="410"/>
    </location>
</feature>
<dbReference type="InterPro" id="IPR036259">
    <property type="entry name" value="MFS_trans_sf"/>
</dbReference>
<feature type="transmembrane region" description="Helical" evidence="5">
    <location>
        <begin position="21"/>
        <end position="39"/>
    </location>
</feature>
<proteinExistence type="predicted"/>
<keyword evidence="2 5" id="KW-1133">Transmembrane helix</keyword>
<evidence type="ECO:0000256" key="5">
    <source>
        <dbReference type="SAM" id="Phobius"/>
    </source>
</evidence>